<dbReference type="PROSITE" id="PS50883">
    <property type="entry name" value="EAL"/>
    <property type="match status" value="1"/>
</dbReference>
<evidence type="ECO:0000259" key="1">
    <source>
        <dbReference type="PROSITE" id="PS50883"/>
    </source>
</evidence>
<dbReference type="Proteomes" id="UP000033664">
    <property type="component" value="Unassembled WGS sequence"/>
</dbReference>
<dbReference type="InterPro" id="IPR035919">
    <property type="entry name" value="EAL_sf"/>
</dbReference>
<dbReference type="Pfam" id="PF00563">
    <property type="entry name" value="EAL"/>
    <property type="match status" value="1"/>
</dbReference>
<dbReference type="InterPro" id="IPR050706">
    <property type="entry name" value="Cyclic-di-GMP_PDE-like"/>
</dbReference>
<dbReference type="GO" id="GO:0071111">
    <property type="term" value="F:cyclic-guanylate-specific phosphodiesterase activity"/>
    <property type="evidence" value="ECO:0007669"/>
    <property type="project" value="InterPro"/>
</dbReference>
<dbReference type="Gene3D" id="3.20.20.450">
    <property type="entry name" value="EAL domain"/>
    <property type="match status" value="1"/>
</dbReference>
<dbReference type="EMBL" id="JXXZ01000002">
    <property type="protein sequence ID" value="KJZ01686.1"/>
    <property type="molecule type" value="Genomic_DNA"/>
</dbReference>
<protein>
    <recommendedName>
        <fullName evidence="1">EAL domain-containing protein</fullName>
    </recommendedName>
</protein>
<reference evidence="2 3" key="1">
    <citation type="journal article" date="2015" name="BMC Genomics">
        <title>Genome mining reveals unlocked bioactive potential of marine Gram-negative bacteria.</title>
        <authorList>
            <person name="Machado H."/>
            <person name="Sonnenschein E.C."/>
            <person name="Melchiorsen J."/>
            <person name="Gram L."/>
        </authorList>
    </citation>
    <scope>NUCLEOTIDE SEQUENCE [LARGE SCALE GENOMIC DNA]</scope>
    <source>
        <strain evidence="2 3">S3137</strain>
    </source>
</reference>
<dbReference type="SMART" id="SM00052">
    <property type="entry name" value="EAL"/>
    <property type="match status" value="1"/>
</dbReference>
<dbReference type="PANTHER" id="PTHR33121">
    <property type="entry name" value="CYCLIC DI-GMP PHOSPHODIESTERASE PDEF"/>
    <property type="match status" value="1"/>
</dbReference>
<evidence type="ECO:0000313" key="2">
    <source>
        <dbReference type="EMBL" id="KJZ01686.1"/>
    </source>
</evidence>
<dbReference type="PANTHER" id="PTHR33121:SF79">
    <property type="entry name" value="CYCLIC DI-GMP PHOSPHODIESTERASE PDED-RELATED"/>
    <property type="match status" value="1"/>
</dbReference>
<dbReference type="PATRIC" id="fig|151081.8.peg.1514"/>
<name>A0A0F4PRA1_9GAMM</name>
<organism evidence="2 3">
    <name type="scientific">Pseudoalteromonas ruthenica</name>
    <dbReference type="NCBI Taxonomy" id="151081"/>
    <lineage>
        <taxon>Bacteria</taxon>
        <taxon>Pseudomonadati</taxon>
        <taxon>Pseudomonadota</taxon>
        <taxon>Gammaproteobacteria</taxon>
        <taxon>Alteromonadales</taxon>
        <taxon>Pseudoalteromonadaceae</taxon>
        <taxon>Pseudoalteromonas</taxon>
    </lineage>
</organism>
<feature type="domain" description="EAL" evidence="1">
    <location>
        <begin position="263"/>
        <end position="503"/>
    </location>
</feature>
<dbReference type="AlphaFoldDB" id="A0A0F4PRA1"/>
<dbReference type="InterPro" id="IPR001633">
    <property type="entry name" value="EAL_dom"/>
</dbReference>
<comment type="caution">
    <text evidence="2">The sequence shown here is derived from an EMBL/GenBank/DDBJ whole genome shotgun (WGS) entry which is preliminary data.</text>
</comment>
<evidence type="ECO:0000313" key="3">
    <source>
        <dbReference type="Proteomes" id="UP000033664"/>
    </source>
</evidence>
<sequence length="503" mass="57011">MYALHMQRQADIHQLSHQLDRVTDVDDALLTTLLEPYGFFLEPPQHAYVDPVSVVISIGNEHQEIFGSPLWLSKSHWFIIGNALLAYMCWQVVNLLRRKRISQKSKVPSLEKTEQAPMSASILGLNHLYQSVFAIAHCTKLSVAANGVASLLEALLQESLSYQQQLSVKVLNTGSFAITIHDIHYQHLEKQLEALSDTILQSCRALLPELRAAEVKVGICNYRSGADQAIVYQLTQSALALAKQSKDKHCYRIPFSHNHSMLLAAKSCSLSESVQKDHFICFFQPVFDLHSEQILHHETLLRVRHQQLGLISPEYLEEPQTRKAESSVDSAVLARLDKMLATEVQQGDVSINLQQSSWFDAEFWQRLKLFLEQHRNVLIECKAELLEQHQYIVRRRVRRTKACQRGIIIDQLRTWPNVDLDKLAVPVQAIKLAPELIAHIEVDKNVQKRVLAYVAKAQQHSIPIIAVGVERQQQVLVLQQLGVRAAQGAYFSGALQLSTFKSL</sequence>
<proteinExistence type="predicted"/>
<dbReference type="eggNOG" id="COG5001">
    <property type="taxonomic scope" value="Bacteria"/>
</dbReference>
<accession>A0A0F4PRA1</accession>
<keyword evidence="3" id="KW-1185">Reference proteome</keyword>
<dbReference type="SUPFAM" id="SSF141868">
    <property type="entry name" value="EAL domain-like"/>
    <property type="match status" value="1"/>
</dbReference>
<gene>
    <name evidence="2" type="ORF">TW72_01675</name>
</gene>